<evidence type="ECO:0000256" key="1">
    <source>
        <dbReference type="SAM" id="MobiDB-lite"/>
    </source>
</evidence>
<dbReference type="Gene3D" id="2.60.120.260">
    <property type="entry name" value="Galactose-binding domain-like"/>
    <property type="match status" value="1"/>
</dbReference>
<dbReference type="Proteomes" id="UP000683360">
    <property type="component" value="Unassembled WGS sequence"/>
</dbReference>
<evidence type="ECO:0000313" key="4">
    <source>
        <dbReference type="EMBL" id="CAG2217781.1"/>
    </source>
</evidence>
<keyword evidence="5" id="KW-1185">Reference proteome</keyword>
<evidence type="ECO:0000256" key="2">
    <source>
        <dbReference type="SAM" id="SignalP"/>
    </source>
</evidence>
<dbReference type="OrthoDB" id="10028859at2759"/>
<dbReference type="PROSITE" id="PS50022">
    <property type="entry name" value="FA58C_3"/>
    <property type="match status" value="1"/>
</dbReference>
<feature type="signal peptide" evidence="2">
    <location>
        <begin position="1"/>
        <end position="19"/>
    </location>
</feature>
<gene>
    <name evidence="4" type="ORF">MEDL_31433</name>
</gene>
<feature type="compositionally biased region" description="Low complexity" evidence="1">
    <location>
        <begin position="182"/>
        <end position="193"/>
    </location>
</feature>
<accession>A0A8S3SHX5</accession>
<evidence type="ECO:0000313" key="5">
    <source>
        <dbReference type="Proteomes" id="UP000683360"/>
    </source>
</evidence>
<name>A0A8S3SHX5_MYTED</name>
<dbReference type="PANTHER" id="PTHR24543">
    <property type="entry name" value="MULTICOPPER OXIDASE-RELATED"/>
    <property type="match status" value="1"/>
</dbReference>
<dbReference type="SUPFAM" id="SSF49785">
    <property type="entry name" value="Galactose-binding domain-like"/>
    <property type="match status" value="1"/>
</dbReference>
<dbReference type="InterPro" id="IPR008979">
    <property type="entry name" value="Galactose-bd-like_sf"/>
</dbReference>
<dbReference type="Pfam" id="PF00754">
    <property type="entry name" value="F5_F8_type_C"/>
    <property type="match status" value="1"/>
</dbReference>
<feature type="compositionally biased region" description="Polar residues" evidence="1">
    <location>
        <begin position="194"/>
        <end position="220"/>
    </location>
</feature>
<proteinExistence type="predicted"/>
<organism evidence="4 5">
    <name type="scientific">Mytilus edulis</name>
    <name type="common">Blue mussel</name>
    <dbReference type="NCBI Taxonomy" id="6550"/>
    <lineage>
        <taxon>Eukaryota</taxon>
        <taxon>Metazoa</taxon>
        <taxon>Spiralia</taxon>
        <taxon>Lophotrochozoa</taxon>
        <taxon>Mollusca</taxon>
        <taxon>Bivalvia</taxon>
        <taxon>Autobranchia</taxon>
        <taxon>Pteriomorphia</taxon>
        <taxon>Mytilida</taxon>
        <taxon>Mytiloidea</taxon>
        <taxon>Mytilidae</taxon>
        <taxon>Mytilinae</taxon>
        <taxon>Mytilus</taxon>
    </lineage>
</organism>
<dbReference type="PANTHER" id="PTHR24543:SF325">
    <property type="entry name" value="F5_8 TYPE C DOMAIN-CONTAINING PROTEIN"/>
    <property type="match status" value="1"/>
</dbReference>
<feature type="region of interest" description="Disordered" evidence="1">
    <location>
        <begin position="179"/>
        <end position="227"/>
    </location>
</feature>
<dbReference type="EMBL" id="CAJPWZ010001576">
    <property type="protein sequence ID" value="CAG2217781.1"/>
    <property type="molecule type" value="Genomic_DNA"/>
</dbReference>
<feature type="chain" id="PRO_5035840034" description="F5/8 type C domain-containing protein" evidence="2">
    <location>
        <begin position="20"/>
        <end position="227"/>
    </location>
</feature>
<evidence type="ECO:0000259" key="3">
    <source>
        <dbReference type="PROSITE" id="PS50022"/>
    </source>
</evidence>
<comment type="caution">
    <text evidence="4">The sequence shown here is derived from an EMBL/GenBank/DDBJ whole genome shotgun (WGS) entry which is preliminary data.</text>
</comment>
<reference evidence="4" key="1">
    <citation type="submission" date="2021-03" db="EMBL/GenBank/DDBJ databases">
        <authorList>
            <person name="Bekaert M."/>
        </authorList>
    </citation>
    <scope>NUCLEOTIDE SEQUENCE</scope>
</reference>
<feature type="domain" description="F5/8 type C" evidence="3">
    <location>
        <begin position="17"/>
        <end position="175"/>
    </location>
</feature>
<keyword evidence="2" id="KW-0732">Signal</keyword>
<dbReference type="InterPro" id="IPR000421">
    <property type="entry name" value="FA58C"/>
</dbReference>
<dbReference type="AlphaFoldDB" id="A0A8S3SHX5"/>
<protein>
    <recommendedName>
        <fullName evidence="3">F5/8 type C domain-containing protein</fullName>
    </recommendedName>
</protein>
<dbReference type="CDD" id="cd00057">
    <property type="entry name" value="FA58C"/>
    <property type="match status" value="1"/>
</dbReference>
<sequence length="227" mass="25372">MIIFLIASFLFNLAGNCDADILKTHYNDVIIRSSSELYHGDTVHDFSVSRGLIDAKEYSSSDGVTHMGSWSANFNNFRQFIEIKMKKDFNLTGIVTQGRYGCCQEWVESYRILYSDDCNSWRALDSKSGALFTGNSDENTKVTNTFDKPYVVKCLRINPIKFHNHISMRFGLIGHPVQRDGSCSQQSSASSSSPIKATQPSTTTSQPRKITTLQTMQGKTISPGKLL</sequence>